<dbReference type="PRINTS" id="PR00076">
    <property type="entry name" value="6PGDHDRGNASE"/>
</dbReference>
<dbReference type="NCBIfam" id="NF007161">
    <property type="entry name" value="PRK09599.1"/>
    <property type="match status" value="1"/>
</dbReference>
<dbReference type="GO" id="GO:0004616">
    <property type="term" value="F:phosphogluconate dehydrogenase (decarboxylating) activity"/>
    <property type="evidence" value="ECO:0007669"/>
    <property type="project" value="InterPro"/>
</dbReference>
<name>A0A5R9EF20_9LACT</name>
<keyword evidence="3" id="KW-0311">Gluconate utilization</keyword>
<dbReference type="AlphaFoldDB" id="A0A5R9EF20"/>
<protein>
    <submittedName>
        <fullName evidence="5">NADP-dependent phosphogluconate dehydrogenase</fullName>
    </submittedName>
</protein>
<dbReference type="RefSeq" id="WP_138403846.1">
    <property type="nucleotide sequence ID" value="NZ_VBSP01000005.1"/>
</dbReference>
<dbReference type="GO" id="GO:0006098">
    <property type="term" value="P:pentose-phosphate shunt"/>
    <property type="evidence" value="ECO:0007669"/>
    <property type="project" value="InterPro"/>
</dbReference>
<dbReference type="SUPFAM" id="SSF51735">
    <property type="entry name" value="NAD(P)-binding Rossmann-fold domains"/>
    <property type="match status" value="1"/>
</dbReference>
<dbReference type="SMART" id="SM01350">
    <property type="entry name" value="6PGD"/>
    <property type="match status" value="1"/>
</dbReference>
<dbReference type="EMBL" id="VBSP01000005">
    <property type="protein sequence ID" value="TLQ48952.1"/>
    <property type="molecule type" value="Genomic_DNA"/>
</dbReference>
<dbReference type="PANTHER" id="PTHR11811">
    <property type="entry name" value="6-PHOSPHOGLUCONATE DEHYDROGENASE"/>
    <property type="match status" value="1"/>
</dbReference>
<evidence type="ECO:0000256" key="3">
    <source>
        <dbReference type="ARBA" id="ARBA00023064"/>
    </source>
</evidence>
<sequence>MEITIIGLGKMGLSLAKQLNKQGQAINGFDVNPLIAGVYMDERLNYLKSISDLKSFQETKNLVFLVLPAGQPTKATIKELSSLLKKDDMIIDFSNSFYKDSIQNFEALADLGIKYYDCGLSGGVEGAMYGACMMLGGPADTDESLLALLESLCVPGGFEFYPQPSSGHYLKMVHNGIEYGMMQAIAEGLELLKEQSQFDFDLSKVTRNWSNGSIIESALLSNIHEELVADVELSQFGHKVHASGEAKWMISEALQEEVPTPVISLSLMQRNASLRDVAFSNQVISAMRYNFGGHKEY</sequence>
<dbReference type="Proteomes" id="UP000306420">
    <property type="component" value="Unassembled WGS sequence"/>
</dbReference>
<evidence type="ECO:0000256" key="2">
    <source>
        <dbReference type="ARBA" id="ARBA00023002"/>
    </source>
</evidence>
<dbReference type="GO" id="GO:0019521">
    <property type="term" value="P:D-gluconate metabolic process"/>
    <property type="evidence" value="ECO:0007669"/>
    <property type="project" value="UniProtKB-KW"/>
</dbReference>
<feature type="domain" description="6-phosphogluconate dehydrogenase C-terminal" evidence="4">
    <location>
        <begin position="167"/>
        <end position="297"/>
    </location>
</feature>
<evidence type="ECO:0000313" key="6">
    <source>
        <dbReference type="Proteomes" id="UP000306420"/>
    </source>
</evidence>
<evidence type="ECO:0000313" key="5">
    <source>
        <dbReference type="EMBL" id="TLQ48952.1"/>
    </source>
</evidence>
<reference evidence="5 6" key="1">
    <citation type="submission" date="2019-05" db="EMBL/GenBank/DDBJ databases">
        <title>The metagenome of a microbial culture collection derived from dairy environment covers the genomic content of the human microbiome.</title>
        <authorList>
            <person name="Roder T."/>
            <person name="Wuthrich D."/>
            <person name="Sattari Z."/>
            <person name="Von Ah U."/>
            <person name="Bar C."/>
            <person name="Ronchi F."/>
            <person name="Macpherson A.J."/>
            <person name="Ganal-Vonarburg S.C."/>
            <person name="Bruggmann R."/>
            <person name="Vergeres G."/>
        </authorList>
    </citation>
    <scope>NUCLEOTIDE SEQUENCE [LARGE SCALE GENOMIC DNA]</scope>
    <source>
        <strain evidence="5 6">FAM 24227</strain>
    </source>
</reference>
<dbReference type="GO" id="GO:0050661">
    <property type="term" value="F:NADP binding"/>
    <property type="evidence" value="ECO:0007669"/>
    <property type="project" value="InterPro"/>
</dbReference>
<accession>A0A5R9EF20</accession>
<evidence type="ECO:0000259" key="4">
    <source>
        <dbReference type="SMART" id="SM01350"/>
    </source>
</evidence>
<evidence type="ECO:0000256" key="1">
    <source>
        <dbReference type="ARBA" id="ARBA00008419"/>
    </source>
</evidence>
<dbReference type="Pfam" id="PF03446">
    <property type="entry name" value="NAD_binding_2"/>
    <property type="match status" value="1"/>
</dbReference>
<dbReference type="SUPFAM" id="SSF48179">
    <property type="entry name" value="6-phosphogluconate dehydrogenase C-terminal domain-like"/>
    <property type="match status" value="1"/>
</dbReference>
<dbReference type="InterPro" id="IPR013328">
    <property type="entry name" value="6PGD_dom2"/>
</dbReference>
<gene>
    <name evidence="5" type="ORF">FEZ33_02640</name>
</gene>
<dbReference type="Pfam" id="PF00393">
    <property type="entry name" value="6PGD"/>
    <property type="match status" value="1"/>
</dbReference>
<dbReference type="InterPro" id="IPR006183">
    <property type="entry name" value="Pgluconate_DH"/>
</dbReference>
<dbReference type="OrthoDB" id="9804542at2"/>
<comment type="similarity">
    <text evidence="1">Belongs to the 6-phosphogluconate dehydrogenase family.</text>
</comment>
<dbReference type="InterPro" id="IPR006114">
    <property type="entry name" value="6PGDH_C"/>
</dbReference>
<dbReference type="InterPro" id="IPR008927">
    <property type="entry name" value="6-PGluconate_DH-like_C_sf"/>
</dbReference>
<keyword evidence="2" id="KW-0560">Oxidoreductase</keyword>
<dbReference type="InterPro" id="IPR036291">
    <property type="entry name" value="NAD(P)-bd_dom_sf"/>
</dbReference>
<organism evidence="5 6">
    <name type="scientific">Ruoffia tabacinasalis</name>
    <dbReference type="NCBI Taxonomy" id="87458"/>
    <lineage>
        <taxon>Bacteria</taxon>
        <taxon>Bacillati</taxon>
        <taxon>Bacillota</taxon>
        <taxon>Bacilli</taxon>
        <taxon>Lactobacillales</taxon>
        <taxon>Aerococcaceae</taxon>
        <taxon>Ruoffia</taxon>
    </lineage>
</organism>
<dbReference type="Gene3D" id="3.40.50.720">
    <property type="entry name" value="NAD(P)-binding Rossmann-like Domain"/>
    <property type="match status" value="1"/>
</dbReference>
<dbReference type="Gene3D" id="1.10.1040.10">
    <property type="entry name" value="N-(1-d-carboxylethyl)-l-norvaline Dehydrogenase, domain 2"/>
    <property type="match status" value="1"/>
</dbReference>
<comment type="caution">
    <text evidence="5">The sequence shown here is derived from an EMBL/GenBank/DDBJ whole genome shotgun (WGS) entry which is preliminary data.</text>
</comment>
<dbReference type="InterPro" id="IPR006115">
    <property type="entry name" value="6PGDH_NADP-bd"/>
</dbReference>
<proteinExistence type="inferred from homology"/>